<dbReference type="Proteomes" id="UP000316621">
    <property type="component" value="Chromosome 6"/>
</dbReference>
<dbReference type="GO" id="GO:0008160">
    <property type="term" value="F:protein tyrosine phosphatase activator activity"/>
    <property type="evidence" value="ECO:0007669"/>
    <property type="project" value="TreeGrafter"/>
</dbReference>
<keyword evidence="6 7" id="KW-0413">Isomerase</keyword>
<feature type="compositionally biased region" description="Pro residues" evidence="8">
    <location>
        <begin position="22"/>
        <end position="31"/>
    </location>
</feature>
<dbReference type="EC" id="5.2.1.8" evidence="7"/>
<dbReference type="InterPro" id="IPR037218">
    <property type="entry name" value="PTPA_sf"/>
</dbReference>
<dbReference type="EMBL" id="CM010720">
    <property type="protein sequence ID" value="RZC64465.1"/>
    <property type="molecule type" value="Genomic_DNA"/>
</dbReference>
<gene>
    <name evidence="9" type="ORF">C5167_008150</name>
</gene>
<dbReference type="CDD" id="cd04087">
    <property type="entry name" value="PTPA"/>
    <property type="match status" value="1"/>
</dbReference>
<comment type="function">
    <text evidence="7">PPIases accelerate the folding of proteins. It catalyzes the cis-trans isomerization of proline imidic peptide bonds in oligopeptides.</text>
</comment>
<proteinExistence type="inferred from homology"/>
<dbReference type="Gene3D" id="1.20.120.1150">
    <property type="match status" value="1"/>
</dbReference>
<accession>A0A4Y7JXM7</accession>
<evidence type="ECO:0000256" key="8">
    <source>
        <dbReference type="SAM" id="MobiDB-lite"/>
    </source>
</evidence>
<dbReference type="OrthoDB" id="16120at2759"/>
<feature type="compositionally biased region" description="Low complexity" evidence="8">
    <location>
        <begin position="43"/>
        <end position="53"/>
    </location>
</feature>
<dbReference type="InterPro" id="IPR043170">
    <property type="entry name" value="PTPA_C_lid"/>
</dbReference>
<comment type="subcellular location">
    <subcellularLocation>
        <location evidence="2 7">Cytoplasm</location>
    </subcellularLocation>
</comment>
<evidence type="ECO:0000313" key="9">
    <source>
        <dbReference type="EMBL" id="RZC64465.1"/>
    </source>
</evidence>
<dbReference type="GO" id="GO:0005737">
    <property type="term" value="C:cytoplasm"/>
    <property type="evidence" value="ECO:0007669"/>
    <property type="project" value="UniProtKB-SubCell"/>
</dbReference>
<evidence type="ECO:0000256" key="4">
    <source>
        <dbReference type="ARBA" id="ARBA00022490"/>
    </source>
</evidence>
<evidence type="ECO:0000256" key="2">
    <source>
        <dbReference type="ARBA" id="ARBA00004496"/>
    </source>
</evidence>
<comment type="similarity">
    <text evidence="3 7">Belongs to the PTPA-type PPIase family.</text>
</comment>
<name>A0A4Y7JXM7_PAPSO</name>
<keyword evidence="5 7" id="KW-0697">Rotamase</keyword>
<reference evidence="9 10" key="1">
    <citation type="journal article" date="2018" name="Science">
        <title>The opium poppy genome and morphinan production.</title>
        <authorList>
            <person name="Guo L."/>
            <person name="Winzer T."/>
            <person name="Yang X."/>
            <person name="Li Y."/>
            <person name="Ning Z."/>
            <person name="He Z."/>
            <person name="Teodor R."/>
            <person name="Lu Y."/>
            <person name="Bowser T.A."/>
            <person name="Graham I.A."/>
            <person name="Ye K."/>
        </authorList>
    </citation>
    <scope>NUCLEOTIDE SEQUENCE [LARGE SCALE GENOMIC DNA]</scope>
    <source>
        <strain evidence="10">cv. HN1</strain>
        <tissue evidence="9">Leaves</tissue>
    </source>
</reference>
<dbReference type="PANTHER" id="PTHR10012:SF0">
    <property type="entry name" value="SERINE_THREONINE-PROTEIN PHOSPHATASE 2A ACTIVATOR"/>
    <property type="match status" value="1"/>
</dbReference>
<dbReference type="OMA" id="IHESQDV"/>
<dbReference type="InterPro" id="IPR004327">
    <property type="entry name" value="Phstyr_phstse_ac"/>
</dbReference>
<organism evidence="9 10">
    <name type="scientific">Papaver somniferum</name>
    <name type="common">Opium poppy</name>
    <dbReference type="NCBI Taxonomy" id="3469"/>
    <lineage>
        <taxon>Eukaryota</taxon>
        <taxon>Viridiplantae</taxon>
        <taxon>Streptophyta</taxon>
        <taxon>Embryophyta</taxon>
        <taxon>Tracheophyta</taxon>
        <taxon>Spermatophyta</taxon>
        <taxon>Magnoliopsida</taxon>
        <taxon>Ranunculales</taxon>
        <taxon>Papaveraceae</taxon>
        <taxon>Papaveroideae</taxon>
        <taxon>Papaver</taxon>
    </lineage>
</organism>
<dbReference type="SUPFAM" id="SSF140984">
    <property type="entry name" value="PTPA-like"/>
    <property type="match status" value="1"/>
</dbReference>
<dbReference type="GO" id="GO:0000159">
    <property type="term" value="C:protein phosphatase type 2A complex"/>
    <property type="evidence" value="ECO:0007669"/>
    <property type="project" value="TreeGrafter"/>
</dbReference>
<evidence type="ECO:0000256" key="3">
    <source>
        <dbReference type="ARBA" id="ARBA00011019"/>
    </source>
</evidence>
<dbReference type="GO" id="GO:0003755">
    <property type="term" value="F:peptidyl-prolyl cis-trans isomerase activity"/>
    <property type="evidence" value="ECO:0007669"/>
    <property type="project" value="UniProtKB-KW"/>
</dbReference>
<dbReference type="PANTHER" id="PTHR10012">
    <property type="entry name" value="SERINE/THREONINE-PROTEIN PHOSPHATASE 2A REGULATORY SUBUNIT B"/>
    <property type="match status" value="1"/>
</dbReference>
<keyword evidence="10" id="KW-1185">Reference proteome</keyword>
<evidence type="ECO:0000256" key="1">
    <source>
        <dbReference type="ARBA" id="ARBA00000971"/>
    </source>
</evidence>
<dbReference type="Gramene" id="RZC64465">
    <property type="protein sequence ID" value="RZC64465"/>
    <property type="gene ID" value="C5167_008150"/>
</dbReference>
<evidence type="ECO:0000313" key="10">
    <source>
        <dbReference type="Proteomes" id="UP000316621"/>
    </source>
</evidence>
<dbReference type="FunFam" id="1.20.120.1150:FF:000002">
    <property type="entry name" value="Serine/threonine-protein phosphatase 2A activator"/>
    <property type="match status" value="1"/>
</dbReference>
<keyword evidence="4 7" id="KW-0963">Cytoplasm</keyword>
<comment type="catalytic activity">
    <reaction evidence="1 7">
        <text>[protein]-peptidylproline (omega=180) = [protein]-peptidylproline (omega=0)</text>
        <dbReference type="Rhea" id="RHEA:16237"/>
        <dbReference type="Rhea" id="RHEA-COMP:10747"/>
        <dbReference type="Rhea" id="RHEA-COMP:10748"/>
        <dbReference type="ChEBI" id="CHEBI:83833"/>
        <dbReference type="ChEBI" id="CHEBI:83834"/>
        <dbReference type="EC" id="5.2.1.8"/>
    </reaction>
</comment>
<evidence type="ECO:0000256" key="7">
    <source>
        <dbReference type="RuleBase" id="RU361210"/>
    </source>
</evidence>
<sequence>MEPPESPSAALQTPDEDQSSQTPPPPSPPLPSTTTHQCLPHSTTTTTTTATAALENPDEDESNQTPPPPSPPLPSNTTIHQCVPHSTTTTTAKCFNCGGPAEIPPPQPVWSEISPPPNYRPIRAPALNLPPNYSQQAIIDTPVPKSEKVSVISLPHKFKAPSKKIRVPDDMKSFIKSDSANNFIGFIVSLSESIRGKKLSEPCHESETLSSICSVMDSLVSLVDEIPPIQQAGRYGNFAYRDWYDRLLANSEDLMLKFLPEDLKSSTKELVPYFTDSFGNSARLDYGTGHETNFAAWLYCLARMGVIKEEDYQAVVCRVFIKYLSVTIQTVYDLEPAGSHGVWGLDDYHFLPFIFGSSQLIDHKYMKPKSIHNQDILDNFAKEYLYISCIAFVKEKKKGVFAEHSPLLDDISGVPNWGKVNGGLLKMYKAEIMESIPIMQHFLFGSLLEW</sequence>
<feature type="compositionally biased region" description="Pro residues" evidence="8">
    <location>
        <begin position="65"/>
        <end position="74"/>
    </location>
</feature>
<dbReference type="STRING" id="3469.A0A4Y7JXM7"/>
<dbReference type="AlphaFoldDB" id="A0A4Y7JXM7"/>
<evidence type="ECO:0000256" key="6">
    <source>
        <dbReference type="ARBA" id="ARBA00023235"/>
    </source>
</evidence>
<feature type="region of interest" description="Disordered" evidence="8">
    <location>
        <begin position="1"/>
        <end position="82"/>
    </location>
</feature>
<dbReference type="GO" id="GO:0007052">
    <property type="term" value="P:mitotic spindle organization"/>
    <property type="evidence" value="ECO:0007669"/>
    <property type="project" value="TreeGrafter"/>
</dbReference>
<dbReference type="Pfam" id="PF03095">
    <property type="entry name" value="PTPA"/>
    <property type="match status" value="1"/>
</dbReference>
<protein>
    <recommendedName>
        <fullName evidence="7">Serine/threonine-protein phosphatase 2A activator</fullName>
        <ecNumber evidence="7">5.2.1.8</ecNumber>
    </recommendedName>
    <alternativeName>
        <fullName evidence="7">Phosphotyrosyl phosphatase activator</fullName>
    </alternativeName>
</protein>
<dbReference type="GO" id="GO:0005634">
    <property type="term" value="C:nucleus"/>
    <property type="evidence" value="ECO:0007669"/>
    <property type="project" value="TreeGrafter"/>
</dbReference>
<evidence type="ECO:0000256" key="5">
    <source>
        <dbReference type="ARBA" id="ARBA00023110"/>
    </source>
</evidence>